<feature type="compositionally biased region" description="Basic and acidic residues" evidence="5">
    <location>
        <begin position="94"/>
        <end position="103"/>
    </location>
</feature>
<keyword evidence="4 6" id="KW-0472">Membrane</keyword>
<dbReference type="PANTHER" id="PTHR10037:SF230">
    <property type="entry name" value="CA[2+]-CHANNEL PROTEIN ALPHA[[1]] SUBUNIT T, ISOFORM F"/>
    <property type="match status" value="1"/>
</dbReference>
<evidence type="ECO:0000259" key="7">
    <source>
        <dbReference type="Pfam" id="PF00520"/>
    </source>
</evidence>
<dbReference type="GO" id="GO:0008332">
    <property type="term" value="F:low voltage-gated calcium channel activity"/>
    <property type="evidence" value="ECO:0007669"/>
    <property type="project" value="TreeGrafter"/>
</dbReference>
<keyword evidence="2 6" id="KW-0812">Transmembrane</keyword>
<comment type="subcellular location">
    <subcellularLocation>
        <location evidence="1">Membrane</location>
        <topology evidence="1">Multi-pass membrane protein</topology>
    </subcellularLocation>
</comment>
<evidence type="ECO:0000313" key="9">
    <source>
        <dbReference type="Proteomes" id="UP000499080"/>
    </source>
</evidence>
<evidence type="ECO:0000256" key="6">
    <source>
        <dbReference type="SAM" id="Phobius"/>
    </source>
</evidence>
<dbReference type="GO" id="GO:0086010">
    <property type="term" value="P:membrane depolarization during action potential"/>
    <property type="evidence" value="ECO:0007669"/>
    <property type="project" value="TreeGrafter"/>
</dbReference>
<dbReference type="GO" id="GO:0043005">
    <property type="term" value="C:neuron projection"/>
    <property type="evidence" value="ECO:0007669"/>
    <property type="project" value="TreeGrafter"/>
</dbReference>
<dbReference type="InterPro" id="IPR043203">
    <property type="entry name" value="VGCC_Ca_Na"/>
</dbReference>
<keyword evidence="3 6" id="KW-1133">Transmembrane helix</keyword>
<accession>A0A4Y2HNX4</accession>
<dbReference type="AlphaFoldDB" id="A0A4Y2HNX4"/>
<evidence type="ECO:0000313" key="8">
    <source>
        <dbReference type="EMBL" id="GBM66978.1"/>
    </source>
</evidence>
<evidence type="ECO:0000256" key="5">
    <source>
        <dbReference type="SAM" id="MobiDB-lite"/>
    </source>
</evidence>
<gene>
    <name evidence="8" type="ORF">AVEN_208113_1</name>
</gene>
<dbReference type="GO" id="GO:0001518">
    <property type="term" value="C:voltage-gated sodium channel complex"/>
    <property type="evidence" value="ECO:0007669"/>
    <property type="project" value="TreeGrafter"/>
</dbReference>
<dbReference type="InterPro" id="IPR005821">
    <property type="entry name" value="Ion_trans_dom"/>
</dbReference>
<dbReference type="Gene3D" id="1.10.287.70">
    <property type="match status" value="1"/>
</dbReference>
<evidence type="ECO:0000256" key="2">
    <source>
        <dbReference type="ARBA" id="ARBA00022692"/>
    </source>
</evidence>
<dbReference type="Pfam" id="PF00520">
    <property type="entry name" value="Ion_trans"/>
    <property type="match status" value="1"/>
</dbReference>
<dbReference type="GO" id="GO:0005248">
    <property type="term" value="F:voltage-gated sodium channel activity"/>
    <property type="evidence" value="ECO:0007669"/>
    <property type="project" value="TreeGrafter"/>
</dbReference>
<dbReference type="OrthoDB" id="416585at2759"/>
<evidence type="ECO:0000256" key="3">
    <source>
        <dbReference type="ARBA" id="ARBA00022989"/>
    </source>
</evidence>
<dbReference type="EMBL" id="BGPR01103616">
    <property type="protein sequence ID" value="GBM66978.1"/>
    <property type="molecule type" value="Genomic_DNA"/>
</dbReference>
<feature type="compositionally biased region" description="Basic residues" evidence="5">
    <location>
        <begin position="69"/>
        <end position="79"/>
    </location>
</feature>
<proteinExistence type="predicted"/>
<feature type="transmembrane region" description="Helical" evidence="6">
    <location>
        <begin position="23"/>
        <end position="46"/>
    </location>
</feature>
<feature type="domain" description="Ion transport" evidence="7">
    <location>
        <begin position="18"/>
        <end position="56"/>
    </location>
</feature>
<name>A0A4Y2HNX4_ARAVE</name>
<reference evidence="8 9" key="1">
    <citation type="journal article" date="2019" name="Sci. Rep.">
        <title>Orb-weaving spider Araneus ventricosus genome elucidates the spidroin gene catalogue.</title>
        <authorList>
            <person name="Kono N."/>
            <person name="Nakamura H."/>
            <person name="Ohtoshi R."/>
            <person name="Moran D.A.P."/>
            <person name="Shinohara A."/>
            <person name="Yoshida Y."/>
            <person name="Fujiwara M."/>
            <person name="Mori M."/>
            <person name="Tomita M."/>
            <person name="Arakawa K."/>
        </authorList>
    </citation>
    <scope>NUCLEOTIDE SEQUENCE [LARGE SCALE GENOMIC DNA]</scope>
</reference>
<keyword evidence="9" id="KW-1185">Reference proteome</keyword>
<comment type="caution">
    <text evidence="8">The sequence shown here is derived from an EMBL/GenBank/DDBJ whole genome shotgun (WGS) entry which is preliminary data.</text>
</comment>
<evidence type="ECO:0000256" key="1">
    <source>
        <dbReference type="ARBA" id="ARBA00004141"/>
    </source>
</evidence>
<organism evidence="8 9">
    <name type="scientific">Araneus ventricosus</name>
    <name type="common">Orbweaver spider</name>
    <name type="synonym">Epeira ventricosa</name>
    <dbReference type="NCBI Taxonomy" id="182803"/>
    <lineage>
        <taxon>Eukaryota</taxon>
        <taxon>Metazoa</taxon>
        <taxon>Ecdysozoa</taxon>
        <taxon>Arthropoda</taxon>
        <taxon>Chelicerata</taxon>
        <taxon>Arachnida</taxon>
        <taxon>Araneae</taxon>
        <taxon>Araneomorphae</taxon>
        <taxon>Entelegynae</taxon>
        <taxon>Araneoidea</taxon>
        <taxon>Araneidae</taxon>
        <taxon>Araneus</taxon>
    </lineage>
</organism>
<dbReference type="PANTHER" id="PTHR10037">
    <property type="entry name" value="VOLTAGE-GATED CATION CHANNEL CALCIUM AND SODIUM"/>
    <property type="match status" value="1"/>
</dbReference>
<feature type="region of interest" description="Disordered" evidence="5">
    <location>
        <begin position="69"/>
        <end position="103"/>
    </location>
</feature>
<evidence type="ECO:0000256" key="4">
    <source>
        <dbReference type="ARBA" id="ARBA00023136"/>
    </source>
</evidence>
<sequence length="103" mass="12188">MNNVSNVHAFVLQPIVNYNEWRLLYFISFLLLVAFFVLNMFVGVVVENFHRCREEQEKEEKALRAAKRAKKLEKKRRSKSSPSFLFSVNHHSSRCKEQTLESI</sequence>
<dbReference type="Proteomes" id="UP000499080">
    <property type="component" value="Unassembled WGS sequence"/>
</dbReference>
<protein>
    <recommendedName>
        <fullName evidence="7">Ion transport domain-containing protein</fullName>
    </recommendedName>
</protein>
<dbReference type="GO" id="GO:0070509">
    <property type="term" value="P:calcium ion import"/>
    <property type="evidence" value="ECO:0007669"/>
    <property type="project" value="TreeGrafter"/>
</dbReference>